<dbReference type="AlphaFoldDB" id="A0AAV1RSX9"/>
<evidence type="ECO:0000313" key="1">
    <source>
        <dbReference type="EMBL" id="CAK7338607.1"/>
    </source>
</evidence>
<dbReference type="Proteomes" id="UP001314170">
    <property type="component" value="Unassembled WGS sequence"/>
</dbReference>
<organism evidence="1 2">
    <name type="scientific">Dovyalis caffra</name>
    <dbReference type="NCBI Taxonomy" id="77055"/>
    <lineage>
        <taxon>Eukaryota</taxon>
        <taxon>Viridiplantae</taxon>
        <taxon>Streptophyta</taxon>
        <taxon>Embryophyta</taxon>
        <taxon>Tracheophyta</taxon>
        <taxon>Spermatophyta</taxon>
        <taxon>Magnoliopsida</taxon>
        <taxon>eudicotyledons</taxon>
        <taxon>Gunneridae</taxon>
        <taxon>Pentapetalae</taxon>
        <taxon>rosids</taxon>
        <taxon>fabids</taxon>
        <taxon>Malpighiales</taxon>
        <taxon>Salicaceae</taxon>
        <taxon>Flacourtieae</taxon>
        <taxon>Dovyalis</taxon>
    </lineage>
</organism>
<keyword evidence="2" id="KW-1185">Reference proteome</keyword>
<dbReference type="InterPro" id="IPR031421">
    <property type="entry name" value="DUF4666"/>
</dbReference>
<name>A0AAV1RSX9_9ROSI</name>
<dbReference type="EMBL" id="CAWUPB010001154">
    <property type="protein sequence ID" value="CAK7338607.1"/>
    <property type="molecule type" value="Genomic_DNA"/>
</dbReference>
<evidence type="ECO:0000313" key="2">
    <source>
        <dbReference type="Proteomes" id="UP001314170"/>
    </source>
</evidence>
<comment type="caution">
    <text evidence="1">The sequence shown here is derived from an EMBL/GenBank/DDBJ whole genome shotgun (WGS) entry which is preliminary data.</text>
</comment>
<proteinExistence type="predicted"/>
<accession>A0AAV1RSX9</accession>
<gene>
    <name evidence="1" type="ORF">DCAF_LOCUS13655</name>
</gene>
<dbReference type="Pfam" id="PF15697">
    <property type="entry name" value="DUF4666"/>
    <property type="match status" value="1"/>
</dbReference>
<sequence>MEEQVQEYNSTITYPTSWDFLALFPVHDTTQLPHFFNEVSSSCSSSSSTSTFPQTYSCQQSQAPLITPTCSFNWSEFHLKDPVFSADFQHQQEHDFDEILSPNTSNVSTMAIAQNDISSCNLTGGINGDWFLNRLVGHEAFGSIVNNGLEPNINATDHAVYSSSASSFVDDILDKDREMHSQNLTTNLEVMGRIMEDQLEQYGIESYKLAKDDRVIAQGKKETNQGVGVWETHPTNQIERRNQKGGTKITPMATVLQRSSVSFRRQGSSGHVWDNLLIDQKKADRWSERLPAKAKRYPSAITILTKDEAKNSLKRRLLTIGVPTTLQRLLKKKTRMKGGVS</sequence>
<reference evidence="1 2" key="1">
    <citation type="submission" date="2024-01" db="EMBL/GenBank/DDBJ databases">
        <authorList>
            <person name="Waweru B."/>
        </authorList>
    </citation>
    <scope>NUCLEOTIDE SEQUENCE [LARGE SCALE GENOMIC DNA]</scope>
</reference>
<protein>
    <submittedName>
        <fullName evidence="1">Uncharacterized protein</fullName>
    </submittedName>
</protein>